<feature type="compositionally biased region" description="Basic and acidic residues" evidence="2">
    <location>
        <begin position="81"/>
        <end position="91"/>
    </location>
</feature>
<feature type="compositionally biased region" description="Acidic residues" evidence="2">
    <location>
        <begin position="100"/>
        <end position="109"/>
    </location>
</feature>
<evidence type="ECO:0000313" key="3">
    <source>
        <dbReference type="EMBL" id="CAD6261054.1"/>
    </source>
</evidence>
<dbReference type="AlphaFoldDB" id="A0A811QXM0"/>
<proteinExistence type="predicted"/>
<feature type="compositionally biased region" description="Polar residues" evidence="2">
    <location>
        <begin position="417"/>
        <end position="429"/>
    </location>
</feature>
<accession>A0A811QXM0</accession>
<keyword evidence="1" id="KW-0175">Coiled coil</keyword>
<reference evidence="3" key="1">
    <citation type="submission" date="2020-10" db="EMBL/GenBank/DDBJ databases">
        <authorList>
            <person name="Han B."/>
            <person name="Lu T."/>
            <person name="Zhao Q."/>
            <person name="Huang X."/>
            <person name="Zhao Y."/>
        </authorList>
    </citation>
    <scope>NUCLEOTIDE SEQUENCE</scope>
</reference>
<name>A0A811QXM0_9POAL</name>
<protein>
    <submittedName>
        <fullName evidence="3">Uncharacterized protein</fullName>
    </submittedName>
</protein>
<feature type="region of interest" description="Disordered" evidence="2">
    <location>
        <begin position="415"/>
        <end position="441"/>
    </location>
</feature>
<evidence type="ECO:0000313" key="4">
    <source>
        <dbReference type="Proteomes" id="UP000604825"/>
    </source>
</evidence>
<feature type="region of interest" description="Disordered" evidence="2">
    <location>
        <begin position="68"/>
        <end position="119"/>
    </location>
</feature>
<keyword evidence="4" id="KW-1185">Reference proteome</keyword>
<feature type="coiled-coil region" evidence="1">
    <location>
        <begin position="212"/>
        <end position="270"/>
    </location>
</feature>
<sequence length="441" mass="46985">MLPPLALVMKWRRVYMTALLRRRQARRPSIRLPPPLMKGGFVDAALQGLGGPATTDSPDVELMPNVLGDESSGYDGGGDLVGDRVASEGRSRPMKAPLVEESEDESEDGDLTKSMGVSLDGEISVPPGVDLARVGLGAPLKASLLPGAASPSGDSGVGAEGNSADTLSGWAECLSALYKEIGGRACHHLKKVNFYQLLRYNLEQQCLATQEVVNSNVALEALQAKSEKVEAEKKQLAEEVVGLRSGQKDLDELKGKIESLSKALDGSKAAEQLALDCGQKANDAAASLRKEVDAERESSHALGAQVELLTKRLEEAIVIGLSAAELYVNALGEFATNLSKTLIKSGYGHVEALKDRKDFESPADLGETSGNLTKAMRSFMKSFWLRFGCANARSLAEARHAADLKKAQARRVAVEAQISQSQRVPNQEATPAAGVEKTPEV</sequence>
<organism evidence="3 4">
    <name type="scientific">Miscanthus lutarioriparius</name>
    <dbReference type="NCBI Taxonomy" id="422564"/>
    <lineage>
        <taxon>Eukaryota</taxon>
        <taxon>Viridiplantae</taxon>
        <taxon>Streptophyta</taxon>
        <taxon>Embryophyta</taxon>
        <taxon>Tracheophyta</taxon>
        <taxon>Spermatophyta</taxon>
        <taxon>Magnoliopsida</taxon>
        <taxon>Liliopsida</taxon>
        <taxon>Poales</taxon>
        <taxon>Poaceae</taxon>
        <taxon>PACMAD clade</taxon>
        <taxon>Panicoideae</taxon>
        <taxon>Andropogonodae</taxon>
        <taxon>Andropogoneae</taxon>
        <taxon>Saccharinae</taxon>
        <taxon>Miscanthus</taxon>
    </lineage>
</organism>
<dbReference type="EMBL" id="CAJGYO010000011">
    <property type="protein sequence ID" value="CAD6261054.1"/>
    <property type="molecule type" value="Genomic_DNA"/>
</dbReference>
<gene>
    <name evidence="3" type="ORF">NCGR_LOCUS44475</name>
</gene>
<comment type="caution">
    <text evidence="3">The sequence shown here is derived from an EMBL/GenBank/DDBJ whole genome shotgun (WGS) entry which is preliminary data.</text>
</comment>
<dbReference type="Proteomes" id="UP000604825">
    <property type="component" value="Unassembled WGS sequence"/>
</dbReference>
<evidence type="ECO:0000256" key="2">
    <source>
        <dbReference type="SAM" id="MobiDB-lite"/>
    </source>
</evidence>
<evidence type="ECO:0000256" key="1">
    <source>
        <dbReference type="SAM" id="Coils"/>
    </source>
</evidence>